<dbReference type="OrthoDB" id="9824010at2"/>
<sequence length="312" mass="33735">MPQLLKTLTALSLASLLTFGTCTRVDELRQDPELTPLQQGFKAAAAIGYCVSLAATAFEGHPLPANVTFEAGANSEYSSSGLIYLTVDKSHPLPFNNKIGNILIGGIWDNTDGGGVISILFGDLDILSAEFKLYGIHTIPVIRKKDSDQLVAVFAEQDIVIGEGSDTIIHVGLSRIAFDTELQRLESDQPADVFATVKQNVWFINVDQRNSFSDIYDDEYVINGGGQILEANSTSGGILYHAMIETAFSYATCSRNPLRGTAFIQNIKAGNSIDLGNILLDFHSSCDGQADVQFSTGQYLSSNGQNIHLNFD</sequence>
<dbReference type="EMBL" id="AMZN01000086">
    <property type="protein sequence ID" value="ELR69021.1"/>
    <property type="molecule type" value="Genomic_DNA"/>
</dbReference>
<dbReference type="Proteomes" id="UP000011135">
    <property type="component" value="Unassembled WGS sequence"/>
</dbReference>
<evidence type="ECO:0000313" key="2">
    <source>
        <dbReference type="Proteomes" id="UP000011135"/>
    </source>
</evidence>
<dbReference type="AlphaFoldDB" id="L8JJE1"/>
<evidence type="ECO:0000313" key="1">
    <source>
        <dbReference type="EMBL" id="ELR69021.1"/>
    </source>
</evidence>
<organism evidence="1 2">
    <name type="scientific">Fulvivirga imtechensis AK7</name>
    <dbReference type="NCBI Taxonomy" id="1237149"/>
    <lineage>
        <taxon>Bacteria</taxon>
        <taxon>Pseudomonadati</taxon>
        <taxon>Bacteroidota</taxon>
        <taxon>Cytophagia</taxon>
        <taxon>Cytophagales</taxon>
        <taxon>Fulvivirgaceae</taxon>
        <taxon>Fulvivirga</taxon>
    </lineage>
</organism>
<keyword evidence="2" id="KW-1185">Reference proteome</keyword>
<dbReference type="RefSeq" id="WP_009582680.1">
    <property type="nucleotide sequence ID" value="NZ_AMZN01000086.1"/>
</dbReference>
<protein>
    <submittedName>
        <fullName evidence="1">Uncharacterized protein</fullName>
    </submittedName>
</protein>
<proteinExistence type="predicted"/>
<reference evidence="1 2" key="1">
    <citation type="submission" date="2012-12" db="EMBL/GenBank/DDBJ databases">
        <title>Genome assembly of Fulvivirga imtechensis AK7.</title>
        <authorList>
            <person name="Nupur N."/>
            <person name="Khatri I."/>
            <person name="Kumar R."/>
            <person name="Subramanian S."/>
            <person name="Pinnaka A."/>
        </authorList>
    </citation>
    <scope>NUCLEOTIDE SEQUENCE [LARGE SCALE GENOMIC DNA]</scope>
    <source>
        <strain evidence="1 2">AK7</strain>
    </source>
</reference>
<name>L8JJE1_9BACT</name>
<gene>
    <name evidence="1" type="ORF">C900_05579</name>
</gene>
<accession>L8JJE1</accession>
<comment type="caution">
    <text evidence="1">The sequence shown here is derived from an EMBL/GenBank/DDBJ whole genome shotgun (WGS) entry which is preliminary data.</text>
</comment>